<dbReference type="Pfam" id="PF20622">
    <property type="entry name" value="Big_15"/>
    <property type="match status" value="6"/>
</dbReference>
<dbReference type="InterPro" id="IPR041498">
    <property type="entry name" value="Big_6"/>
</dbReference>
<evidence type="ECO:0000259" key="3">
    <source>
        <dbReference type="Pfam" id="PF20622"/>
    </source>
</evidence>
<reference evidence="4 5" key="1">
    <citation type="submission" date="2020-03" db="EMBL/GenBank/DDBJ databases">
        <title>Soil Listeria distribution.</title>
        <authorList>
            <person name="Liao J."/>
            <person name="Wiedmann M."/>
        </authorList>
    </citation>
    <scope>NUCLEOTIDE SEQUENCE [LARGE SCALE GENOMIC DNA]</scope>
    <source>
        <strain evidence="4 5">FSL L7-1523</strain>
    </source>
</reference>
<feature type="domain" description="Bacterial Ig" evidence="3">
    <location>
        <begin position="1417"/>
        <end position="1496"/>
    </location>
</feature>
<feature type="domain" description="Bacterial Ig" evidence="3">
    <location>
        <begin position="1068"/>
        <end position="1145"/>
    </location>
</feature>
<feature type="domain" description="Bacterial Ig" evidence="2">
    <location>
        <begin position="823"/>
        <end position="898"/>
    </location>
</feature>
<sequence length="1582" mass="161655">MSTKKNIIKKSGTIALATVLAGSSLLSTLPVNVFASEAALKSALLAAVPANATEVATFAELKAALVSTSITDIKLTANIKVASSFNFTTQKNLYGNGFAIDMDDHRIGISKADLVNRVEDLTITNQDIYPLFWSEYKGVQVTYKDVTSSGEQFVYNLYGTTILEGNVTASANQEEVYQGTTLTIAGGAKVDFTSTSGCPAIRLYGSLTQEANSDLKVNAKDYAIYGHNSNTQISVAGNMDLTSTGEQAIYTAGSGGNMIVKTGAKFKAAAGDLTEEGISITSGTLTVQTGADFVATSPGKQGTVQTGGKLVFENGSNFAITNTNAVGSVFANYAGSSTNININSDKGLSTWDSGRINDTLPTHNYNDFTTATLDLSGWDKGNISQKNLTSNSAQFQSQFVSKTTAKLFGGSYAMTNIAQTTIDELTTDSTKATGVAEPNANIVIKDAAGNTLGTGKVGSDGYYSIAIPKQAAGTEVTATATANGITSSATTTVKQAAIAQTTIASLTTDSTTATGTAEPNAAIEIKANGEVIGSGKVGSDGAYSITISQQDVGTRVTATATVGEVTSSATATVTQGELDQTTIAALTTKSTLAEGTAQANASIQIKNNAGDVLGSGKVGSDGKYSITIPKQAAGTVVTATATSNGKTSTAQTTVVRGEIDQTTINKVTTESTSVSGTAEANSTLVVKDQDGNQIATGRVGSDGIYSLTIAKQAEGTVLTATATLAGFTSAASTIVERDGINQTTINSLTTDSTSASGTAEPNSTIVLKDQDGKQLATGRVGSDGLYSLTIPKQAEGTVVTATATVNGKTSTASTTVVRDGIAATTIDTLTADATTVTGTGEPNAAIVIKNASGTTIGSGTVGSDGKYSMTIPKQAEGTVVTATATKGGKTSNASTTVTPGENIAATTINALTTDSTSASGKAEPNADIVIKAGSTTIATGKVGSDGNYSLTIPKQVANTVVTATATKDDKTSNASTTVAPGQSIEQTTINALTNDSTTVSGKGEPNADIVVKAGSTTIATGKVGSDGNYSLTIPKQAPNTVVTATATKDGQTSSATATVTKQATGSVVVTAPYYVGYDSNIKATVSGDATKVYLQVGDTKYTTVPVSGSFTYYAKDKITTTSQDAYLVALDASGKELSRAKVTLKDGALLKGTVAADEFIVGATNYVTGSFTGSVTKVAISVNGTVYPAVAVGTGNKLQYYAKDKILNKTDVVKLIGYNSEGASIATTDVPVAGPESLTGVITPNPSNFAISTDSYVKGTFTGNVKTVSLVINGVESAKVSVMDATNWQYYAKGKIVNPTDDVSVKAYNAAGTLVDTKSITVSQNPAGQSTITPAAFKLKTDTNVKGTFTGSVKYVALKVGDTTYSKVAVVDGTNWQYYAKDKITDATTPVSIIGYDSTGTQIVTADVTVTPENTSTLTADKYTLGDSNVTGKYTGAVKYVGVKINDTTYSKVPVNADGSYQYYIKDKVGSKDDVITVLGYDSTGAVAAQATVTIDPGVAPTMTADEFVIGTTRNVTGSFTGGVKYVGLQVGDTVYSKVPVNADGTYQYYAKDKIADTATTVTVLGYDATGAVAVQAVVDVK</sequence>
<feature type="domain" description="Bacterial Ig" evidence="2">
    <location>
        <begin position="421"/>
        <end position="492"/>
    </location>
</feature>
<dbReference type="Pfam" id="PF17936">
    <property type="entry name" value="Big_6"/>
    <property type="match status" value="8"/>
</dbReference>
<feature type="domain" description="Bacterial Ig" evidence="2">
    <location>
        <begin position="502"/>
        <end position="574"/>
    </location>
</feature>
<evidence type="ECO:0000313" key="4">
    <source>
        <dbReference type="EMBL" id="MBC1501997.1"/>
    </source>
</evidence>
<feature type="domain" description="Bacterial Ig" evidence="2">
    <location>
        <begin position="905"/>
        <end position="978"/>
    </location>
</feature>
<feature type="signal peptide" evidence="1">
    <location>
        <begin position="1"/>
        <end position="35"/>
    </location>
</feature>
<feature type="domain" description="Bacterial Ig" evidence="2">
    <location>
        <begin position="987"/>
        <end position="1060"/>
    </location>
</feature>
<proteinExistence type="predicted"/>
<feature type="domain" description="Bacterial Ig" evidence="3">
    <location>
        <begin position="1502"/>
        <end position="1582"/>
    </location>
</feature>
<dbReference type="Gene3D" id="2.60.40.10">
    <property type="entry name" value="Immunoglobulins"/>
    <property type="match status" value="8"/>
</dbReference>
<dbReference type="InterPro" id="IPR046776">
    <property type="entry name" value="Pectate_lyase_5"/>
</dbReference>
<feature type="domain" description="Bacterial Ig" evidence="2">
    <location>
        <begin position="582"/>
        <end position="655"/>
    </location>
</feature>
<evidence type="ECO:0000256" key="1">
    <source>
        <dbReference type="SAM" id="SignalP"/>
    </source>
</evidence>
<dbReference type="RefSeq" id="WP_185427444.1">
    <property type="nucleotide sequence ID" value="NZ_JAARRL010000036.1"/>
</dbReference>
<dbReference type="InterPro" id="IPR046746">
    <property type="entry name" value="Big_15"/>
</dbReference>
<gene>
    <name evidence="4" type="ORF">HB943_15455</name>
</gene>
<evidence type="ECO:0000313" key="5">
    <source>
        <dbReference type="Proteomes" id="UP000564536"/>
    </source>
</evidence>
<dbReference type="InterPro" id="IPR013783">
    <property type="entry name" value="Ig-like_fold"/>
</dbReference>
<protein>
    <submittedName>
        <fullName evidence="4">Autolysin modifier protein</fullName>
    </submittedName>
</protein>
<feature type="domain" description="Bacterial Ig" evidence="3">
    <location>
        <begin position="1152"/>
        <end position="1233"/>
    </location>
</feature>
<feature type="domain" description="Bacterial Ig" evidence="2">
    <location>
        <begin position="743"/>
        <end position="819"/>
    </location>
</feature>
<name>A0A841ZBY2_9LIST</name>
<dbReference type="EMBL" id="JAARRL010000036">
    <property type="protein sequence ID" value="MBC1501997.1"/>
    <property type="molecule type" value="Genomic_DNA"/>
</dbReference>
<feature type="domain" description="Bacterial Ig" evidence="3">
    <location>
        <begin position="1331"/>
        <end position="1411"/>
    </location>
</feature>
<evidence type="ECO:0000259" key="2">
    <source>
        <dbReference type="Pfam" id="PF17936"/>
    </source>
</evidence>
<feature type="domain" description="Bacterial Ig" evidence="2">
    <location>
        <begin position="662"/>
        <end position="738"/>
    </location>
</feature>
<organism evidence="4 5">
    <name type="scientific">Listeria weihenstephanensis</name>
    <dbReference type="NCBI Taxonomy" id="1006155"/>
    <lineage>
        <taxon>Bacteria</taxon>
        <taxon>Bacillati</taxon>
        <taxon>Bacillota</taxon>
        <taxon>Bacilli</taxon>
        <taxon>Bacillales</taxon>
        <taxon>Listeriaceae</taxon>
        <taxon>Listeria</taxon>
    </lineage>
</organism>
<dbReference type="Proteomes" id="UP000564536">
    <property type="component" value="Unassembled WGS sequence"/>
</dbReference>
<feature type="domain" description="Bacterial Ig" evidence="3">
    <location>
        <begin position="1246"/>
        <end position="1323"/>
    </location>
</feature>
<accession>A0A841ZBY2</accession>
<comment type="caution">
    <text evidence="4">The sequence shown here is derived from an EMBL/GenBank/DDBJ whole genome shotgun (WGS) entry which is preliminary data.</text>
</comment>
<feature type="chain" id="PRO_5032753928" evidence="1">
    <location>
        <begin position="36"/>
        <end position="1582"/>
    </location>
</feature>
<keyword evidence="1" id="KW-0732">Signal</keyword>
<dbReference type="Pfam" id="PF20585">
    <property type="entry name" value="Pectate_lyase_5"/>
    <property type="match status" value="1"/>
</dbReference>